<name>A0AAD5JYQ9_9FUNG</name>
<sequence length="113" mass="13496">MLCHSLIKLSPLSSSINSTISASSWTHFWKYHIPHFTRIVWWRLLSNRIPTYLQHFFVFCPLKQRAWKIILEHCESNWTINEISTFISGIIANTIKYLILQQSRMLEECESQR</sequence>
<organism evidence="1 2">
    <name type="scientific">Phascolomyces articulosus</name>
    <dbReference type="NCBI Taxonomy" id="60185"/>
    <lineage>
        <taxon>Eukaryota</taxon>
        <taxon>Fungi</taxon>
        <taxon>Fungi incertae sedis</taxon>
        <taxon>Mucoromycota</taxon>
        <taxon>Mucoromycotina</taxon>
        <taxon>Mucoromycetes</taxon>
        <taxon>Mucorales</taxon>
        <taxon>Lichtheimiaceae</taxon>
        <taxon>Phascolomyces</taxon>
    </lineage>
</organism>
<reference evidence="1" key="1">
    <citation type="journal article" date="2022" name="IScience">
        <title>Evolution of zygomycete secretomes and the origins of terrestrial fungal ecologies.</title>
        <authorList>
            <person name="Chang Y."/>
            <person name="Wang Y."/>
            <person name="Mondo S."/>
            <person name="Ahrendt S."/>
            <person name="Andreopoulos W."/>
            <person name="Barry K."/>
            <person name="Beard J."/>
            <person name="Benny G.L."/>
            <person name="Blankenship S."/>
            <person name="Bonito G."/>
            <person name="Cuomo C."/>
            <person name="Desiro A."/>
            <person name="Gervers K.A."/>
            <person name="Hundley H."/>
            <person name="Kuo A."/>
            <person name="LaButti K."/>
            <person name="Lang B.F."/>
            <person name="Lipzen A."/>
            <person name="O'Donnell K."/>
            <person name="Pangilinan J."/>
            <person name="Reynolds N."/>
            <person name="Sandor L."/>
            <person name="Smith M.E."/>
            <person name="Tsang A."/>
            <person name="Grigoriev I.V."/>
            <person name="Stajich J.E."/>
            <person name="Spatafora J.W."/>
        </authorList>
    </citation>
    <scope>NUCLEOTIDE SEQUENCE</scope>
    <source>
        <strain evidence="1">RSA 2281</strain>
    </source>
</reference>
<protein>
    <submittedName>
        <fullName evidence="1">Uncharacterized protein</fullName>
    </submittedName>
</protein>
<proteinExistence type="predicted"/>
<accession>A0AAD5JYQ9</accession>
<reference evidence="1" key="2">
    <citation type="submission" date="2023-02" db="EMBL/GenBank/DDBJ databases">
        <authorList>
            <consortium name="DOE Joint Genome Institute"/>
            <person name="Mondo S.J."/>
            <person name="Chang Y."/>
            <person name="Wang Y."/>
            <person name="Ahrendt S."/>
            <person name="Andreopoulos W."/>
            <person name="Barry K."/>
            <person name="Beard J."/>
            <person name="Benny G.L."/>
            <person name="Blankenship S."/>
            <person name="Bonito G."/>
            <person name="Cuomo C."/>
            <person name="Desiro A."/>
            <person name="Gervers K.A."/>
            <person name="Hundley H."/>
            <person name="Kuo A."/>
            <person name="LaButti K."/>
            <person name="Lang B.F."/>
            <person name="Lipzen A."/>
            <person name="O'Donnell K."/>
            <person name="Pangilinan J."/>
            <person name="Reynolds N."/>
            <person name="Sandor L."/>
            <person name="Smith M.W."/>
            <person name="Tsang A."/>
            <person name="Grigoriev I.V."/>
            <person name="Stajich J.E."/>
            <person name="Spatafora J.W."/>
        </authorList>
    </citation>
    <scope>NUCLEOTIDE SEQUENCE</scope>
    <source>
        <strain evidence="1">RSA 2281</strain>
    </source>
</reference>
<dbReference type="EMBL" id="JAIXMP010000075">
    <property type="protein sequence ID" value="KAI9243347.1"/>
    <property type="molecule type" value="Genomic_DNA"/>
</dbReference>
<keyword evidence="2" id="KW-1185">Reference proteome</keyword>
<dbReference type="AlphaFoldDB" id="A0AAD5JYQ9"/>
<gene>
    <name evidence="1" type="ORF">BDA99DRAFT_530653</name>
</gene>
<evidence type="ECO:0000313" key="1">
    <source>
        <dbReference type="EMBL" id="KAI9243347.1"/>
    </source>
</evidence>
<comment type="caution">
    <text evidence="1">The sequence shown here is derived from an EMBL/GenBank/DDBJ whole genome shotgun (WGS) entry which is preliminary data.</text>
</comment>
<dbReference type="Proteomes" id="UP001209540">
    <property type="component" value="Unassembled WGS sequence"/>
</dbReference>
<evidence type="ECO:0000313" key="2">
    <source>
        <dbReference type="Proteomes" id="UP001209540"/>
    </source>
</evidence>